<dbReference type="InterPro" id="IPR035930">
    <property type="entry name" value="FomD-like_sf"/>
</dbReference>
<accession>A0ABW0EQX7</accession>
<dbReference type="Pfam" id="PF04167">
    <property type="entry name" value="DUF402"/>
    <property type="match status" value="1"/>
</dbReference>
<reference evidence="3" key="1">
    <citation type="journal article" date="2019" name="Int. J. Syst. Evol. Microbiol.">
        <title>The Global Catalogue of Microorganisms (GCM) 10K type strain sequencing project: providing services to taxonomists for standard genome sequencing and annotation.</title>
        <authorList>
            <consortium name="The Broad Institute Genomics Platform"/>
            <consortium name="The Broad Institute Genome Sequencing Center for Infectious Disease"/>
            <person name="Wu L."/>
            <person name="Ma J."/>
        </authorList>
    </citation>
    <scope>NUCLEOTIDE SEQUENCE [LARGE SCALE GENOMIC DNA]</scope>
    <source>
        <strain evidence="3">CCUG 59778</strain>
    </source>
</reference>
<protein>
    <submittedName>
        <fullName evidence="2">DUF402 domain-containing protein</fullName>
    </submittedName>
</protein>
<gene>
    <name evidence="2" type="ORF">ACFPM7_12555</name>
</gene>
<dbReference type="RefSeq" id="WP_378247312.1">
    <property type="nucleotide sequence ID" value="NZ_JBHSKF010000005.1"/>
</dbReference>
<comment type="caution">
    <text evidence="2">The sequence shown here is derived from an EMBL/GenBank/DDBJ whole genome shotgun (WGS) entry which is preliminary data.</text>
</comment>
<sequence length="183" mass="20325">MAAETPIPLARRDHRTHPPKVEVFDPAAGTNVDPKGIVRLVDEYRAITGGLYMARPVDGHKRIAYFESALLPELGLRVSRWRGRPGVDLGHDFYIDVVDIAVHDDIWRTVDLYLDVLGRDGESVWVEDNDELLAAVRAGIIDLGAGERALHRAQTAVAGIAHAGYDIDRWLLAHDVVVPWRSP</sequence>
<dbReference type="Proteomes" id="UP001596157">
    <property type="component" value="Unassembled WGS sequence"/>
</dbReference>
<dbReference type="SUPFAM" id="SSF159234">
    <property type="entry name" value="FomD-like"/>
    <property type="match status" value="1"/>
</dbReference>
<organism evidence="2 3">
    <name type="scientific">Actinokineospora guangxiensis</name>
    <dbReference type="NCBI Taxonomy" id="1490288"/>
    <lineage>
        <taxon>Bacteria</taxon>
        <taxon>Bacillati</taxon>
        <taxon>Actinomycetota</taxon>
        <taxon>Actinomycetes</taxon>
        <taxon>Pseudonocardiales</taxon>
        <taxon>Pseudonocardiaceae</taxon>
        <taxon>Actinokineospora</taxon>
    </lineage>
</organism>
<feature type="domain" description="DUF402" evidence="1">
    <location>
        <begin position="36"/>
        <end position="164"/>
    </location>
</feature>
<dbReference type="EMBL" id="JBHSKF010000005">
    <property type="protein sequence ID" value="MFC5287885.1"/>
    <property type="molecule type" value="Genomic_DNA"/>
</dbReference>
<evidence type="ECO:0000313" key="3">
    <source>
        <dbReference type="Proteomes" id="UP001596157"/>
    </source>
</evidence>
<evidence type="ECO:0000259" key="1">
    <source>
        <dbReference type="Pfam" id="PF04167"/>
    </source>
</evidence>
<proteinExistence type="predicted"/>
<evidence type="ECO:0000313" key="2">
    <source>
        <dbReference type="EMBL" id="MFC5287885.1"/>
    </source>
</evidence>
<name>A0ABW0EQX7_9PSEU</name>
<dbReference type="Gene3D" id="2.40.380.10">
    <property type="entry name" value="FomD-like"/>
    <property type="match status" value="1"/>
</dbReference>
<keyword evidence="3" id="KW-1185">Reference proteome</keyword>
<dbReference type="InterPro" id="IPR007295">
    <property type="entry name" value="DUF402"/>
</dbReference>